<dbReference type="EMBL" id="QRTC01000003">
    <property type="protein sequence ID" value="RGQ44185.1"/>
    <property type="molecule type" value="Genomic_DNA"/>
</dbReference>
<accession>A0A412B0L5</accession>
<gene>
    <name evidence="4" type="ORF">DWY99_01895</name>
</gene>
<comment type="caution">
    <text evidence="4">The sequence shown here is derived from an EMBL/GenBank/DDBJ whole genome shotgun (WGS) entry which is preliminary data.</text>
</comment>
<dbReference type="CDD" id="cd00009">
    <property type="entry name" value="AAA"/>
    <property type="match status" value="1"/>
</dbReference>
<dbReference type="Pfam" id="PF19568">
    <property type="entry name" value="Spore_III_AA"/>
    <property type="match status" value="1"/>
</dbReference>
<dbReference type="AlphaFoldDB" id="A0A412B0L5"/>
<sequence length="336" mass="36689">METNFLDLHQRPFDSAAQGLCGSLRTILFQIPESVKEKAQEIRLRANRPVAVYTGKETYFVKEQGRLTQRFDRTLPIVSSQEILDSFHHCCSYSVYSHQHEIRQGFVTMASGHRVGVCGTAVYEENRVSGIRDISSLNIRIAREVYGAADELLGELDKEISGLLIAGPPSSGKTTILRDLARQLSMKGKKVVVIDERGELGGAFEGICQNDLGLSDVLTGFPKGEGILQAVRCLSPELIICDEAGSRQEAAAIEEGLNAGVGLITTLHAGSLEEIYRRSQGRQLLQSGAFYRIVLLEGRSAPGTVQGIYEVGDPNDKNDGMSYDRADRGGGWISAI</sequence>
<evidence type="ECO:0000313" key="4">
    <source>
        <dbReference type="EMBL" id="RGQ44185.1"/>
    </source>
</evidence>
<evidence type="ECO:0000256" key="2">
    <source>
        <dbReference type="ARBA" id="ARBA00022840"/>
    </source>
</evidence>
<name>A0A412B0L5_9FIRM</name>
<evidence type="ECO:0000259" key="3">
    <source>
        <dbReference type="SMART" id="SM00382"/>
    </source>
</evidence>
<organism evidence="4 5">
    <name type="scientific">[Clostridium] leptum</name>
    <dbReference type="NCBI Taxonomy" id="1535"/>
    <lineage>
        <taxon>Bacteria</taxon>
        <taxon>Bacillati</taxon>
        <taxon>Bacillota</taxon>
        <taxon>Clostridia</taxon>
        <taxon>Eubacteriales</taxon>
        <taxon>Oscillospiraceae</taxon>
        <taxon>Oscillospiraceae incertae sedis</taxon>
    </lineage>
</organism>
<feature type="domain" description="AAA+ ATPase" evidence="3">
    <location>
        <begin position="159"/>
        <end position="289"/>
    </location>
</feature>
<dbReference type="InterPro" id="IPR045735">
    <property type="entry name" value="Spore_III_AA_AAA+_ATPase"/>
</dbReference>
<dbReference type="InterPro" id="IPR003593">
    <property type="entry name" value="AAA+_ATPase"/>
</dbReference>
<dbReference type="Proteomes" id="UP000284751">
    <property type="component" value="Unassembled WGS sequence"/>
</dbReference>
<dbReference type="InterPro" id="IPR027417">
    <property type="entry name" value="P-loop_NTPase"/>
</dbReference>
<keyword evidence="2" id="KW-0067">ATP-binding</keyword>
<evidence type="ECO:0000313" key="5">
    <source>
        <dbReference type="Proteomes" id="UP000284751"/>
    </source>
</evidence>
<reference evidence="4 5" key="1">
    <citation type="submission" date="2018-08" db="EMBL/GenBank/DDBJ databases">
        <title>A genome reference for cultivated species of the human gut microbiota.</title>
        <authorList>
            <person name="Zou Y."/>
            <person name="Xue W."/>
            <person name="Luo G."/>
        </authorList>
    </citation>
    <scope>NUCLEOTIDE SEQUENCE [LARGE SCALE GENOMIC DNA]</scope>
    <source>
        <strain evidence="4 5">AF28-26</strain>
    </source>
</reference>
<dbReference type="SMART" id="SM00382">
    <property type="entry name" value="AAA"/>
    <property type="match status" value="1"/>
</dbReference>
<dbReference type="SUPFAM" id="SSF52540">
    <property type="entry name" value="P-loop containing nucleoside triphosphate hydrolases"/>
    <property type="match status" value="1"/>
</dbReference>
<evidence type="ECO:0000256" key="1">
    <source>
        <dbReference type="ARBA" id="ARBA00022741"/>
    </source>
</evidence>
<dbReference type="PANTHER" id="PTHR20953">
    <property type="entry name" value="KINASE-RELATED"/>
    <property type="match status" value="1"/>
</dbReference>
<keyword evidence="1" id="KW-0547">Nucleotide-binding</keyword>
<dbReference type="GO" id="GO:0005524">
    <property type="term" value="F:ATP binding"/>
    <property type="evidence" value="ECO:0007669"/>
    <property type="project" value="UniProtKB-KW"/>
</dbReference>
<protein>
    <submittedName>
        <fullName evidence="4">Stage III sporulation protein AA</fullName>
    </submittedName>
</protein>
<dbReference type="Gene3D" id="3.40.50.300">
    <property type="entry name" value="P-loop containing nucleotide triphosphate hydrolases"/>
    <property type="match status" value="1"/>
</dbReference>
<dbReference type="PANTHER" id="PTHR20953:SF3">
    <property type="entry name" value="P-LOOP CONTAINING NUCLEOSIDE TRIPHOSPHATE HYDROLASES SUPERFAMILY PROTEIN"/>
    <property type="match status" value="1"/>
</dbReference>
<proteinExistence type="predicted"/>